<dbReference type="Proteomes" id="UP000198346">
    <property type="component" value="Unassembled WGS sequence"/>
</dbReference>
<dbReference type="RefSeq" id="WP_089410846.1">
    <property type="nucleotide sequence ID" value="NZ_FZQA01000001.1"/>
</dbReference>
<gene>
    <name evidence="3" type="ORF">SAMN06297382_0332</name>
</gene>
<dbReference type="AlphaFoldDB" id="A0A239PKK6"/>
<protein>
    <submittedName>
        <fullName evidence="3">Right handed beta helix region</fullName>
    </submittedName>
</protein>
<dbReference type="Gene3D" id="2.160.20.10">
    <property type="entry name" value="Single-stranded right-handed beta-helix, Pectin lyase-like"/>
    <property type="match status" value="1"/>
</dbReference>
<dbReference type="InterPro" id="IPR039448">
    <property type="entry name" value="Beta_helix"/>
</dbReference>
<dbReference type="OrthoDB" id="7237303at2"/>
<dbReference type="InterPro" id="IPR012334">
    <property type="entry name" value="Pectin_lyas_fold"/>
</dbReference>
<dbReference type="InterPro" id="IPR006626">
    <property type="entry name" value="PbH1"/>
</dbReference>
<feature type="domain" description="Right handed beta helix" evidence="2">
    <location>
        <begin position="96"/>
        <end position="234"/>
    </location>
</feature>
<dbReference type="InterPro" id="IPR011050">
    <property type="entry name" value="Pectin_lyase_fold/virulence"/>
</dbReference>
<evidence type="ECO:0000259" key="2">
    <source>
        <dbReference type="Pfam" id="PF13229"/>
    </source>
</evidence>
<reference evidence="3 4" key="1">
    <citation type="submission" date="2017-07" db="EMBL/GenBank/DDBJ databases">
        <authorList>
            <person name="Sun Z.S."/>
            <person name="Albrecht U."/>
            <person name="Echele G."/>
            <person name="Lee C.C."/>
        </authorList>
    </citation>
    <scope>NUCLEOTIDE SEQUENCE [LARGE SCALE GENOMIC DNA]</scope>
    <source>
        <strain evidence="3 4">CGMCC 1.12710</strain>
    </source>
</reference>
<sequence>MKGLLSAPILAASAMVIAGALPVSAGVKPGDAASLTRAIADAEDGARLVVPAGEYALTDVKLPRSLTLVGEGAVVFRAAGPVEKGILNPLEGVSLRVENISFRGARSADLNGAGIRHDGADLTVIDCAFYENENGVLATGVETGRIRISGSFFIGNGHGDGYSHGIYVVRAESLTVESSRFEATRVGHHVKSLARRTLILGSHFDDTGGRTSYALDVSAGGDVVFAGNTVVKSADADNAAIVNYDLSRGGAALGLRVESNQIVNRHPAAILLRNRARLAPVVKDNQIVNEGRGGLRLVVN</sequence>
<feature type="chain" id="PRO_5012602345" evidence="1">
    <location>
        <begin position="26"/>
        <end position="300"/>
    </location>
</feature>
<evidence type="ECO:0000313" key="4">
    <source>
        <dbReference type="Proteomes" id="UP000198346"/>
    </source>
</evidence>
<keyword evidence="1" id="KW-0732">Signal</keyword>
<evidence type="ECO:0000256" key="1">
    <source>
        <dbReference type="SAM" id="SignalP"/>
    </source>
</evidence>
<proteinExistence type="predicted"/>
<dbReference type="EMBL" id="FZQA01000001">
    <property type="protein sequence ID" value="SNT67839.1"/>
    <property type="molecule type" value="Genomic_DNA"/>
</dbReference>
<dbReference type="SMART" id="SM00710">
    <property type="entry name" value="PbH1"/>
    <property type="match status" value="7"/>
</dbReference>
<feature type="signal peptide" evidence="1">
    <location>
        <begin position="1"/>
        <end position="25"/>
    </location>
</feature>
<dbReference type="Pfam" id="PF13229">
    <property type="entry name" value="Beta_helix"/>
    <property type="match status" value="1"/>
</dbReference>
<name>A0A239PKK6_9PROT</name>
<organism evidence="3 4">
    <name type="scientific">Amphiplicatus metriothermophilus</name>
    <dbReference type="NCBI Taxonomy" id="1519374"/>
    <lineage>
        <taxon>Bacteria</taxon>
        <taxon>Pseudomonadati</taxon>
        <taxon>Pseudomonadota</taxon>
        <taxon>Alphaproteobacteria</taxon>
        <taxon>Parvularculales</taxon>
        <taxon>Parvularculaceae</taxon>
        <taxon>Amphiplicatus</taxon>
    </lineage>
</organism>
<accession>A0A239PKK6</accession>
<evidence type="ECO:0000313" key="3">
    <source>
        <dbReference type="EMBL" id="SNT67839.1"/>
    </source>
</evidence>
<dbReference type="SUPFAM" id="SSF51126">
    <property type="entry name" value="Pectin lyase-like"/>
    <property type="match status" value="1"/>
</dbReference>
<keyword evidence="4" id="KW-1185">Reference proteome</keyword>